<dbReference type="GeneID" id="66116878"/>
<dbReference type="OrthoDB" id="338816at2759"/>
<feature type="region of interest" description="Disordered" evidence="2">
    <location>
        <begin position="73"/>
        <end position="116"/>
    </location>
</feature>
<evidence type="ECO:0000313" key="4">
    <source>
        <dbReference type="EMBL" id="KAG7191383.1"/>
    </source>
</evidence>
<dbReference type="GO" id="GO:0008270">
    <property type="term" value="F:zinc ion binding"/>
    <property type="evidence" value="ECO:0007669"/>
    <property type="project" value="InterPro"/>
</dbReference>
<dbReference type="PANTHER" id="PTHR12963">
    <property type="entry name" value="THYROID RECEPTOR INTERACTING PROTEIN RELATED"/>
    <property type="match status" value="1"/>
</dbReference>
<feature type="domain" description="TRIP4/RQT4 C2HC5-type zinc finger" evidence="3">
    <location>
        <begin position="188"/>
        <end position="240"/>
    </location>
</feature>
<dbReference type="RefSeq" id="XP_043046935.1">
    <property type="nucleotide sequence ID" value="XM_043194223.1"/>
</dbReference>
<evidence type="ECO:0000256" key="1">
    <source>
        <dbReference type="SAM" id="Coils"/>
    </source>
</evidence>
<keyword evidence="5" id="KW-1185">Reference proteome</keyword>
<dbReference type="InterPro" id="IPR039128">
    <property type="entry name" value="TRIP4-like"/>
</dbReference>
<protein>
    <recommendedName>
        <fullName evidence="3">TRIP4/RQT4 C2HC5-type zinc finger domain-containing protein</fullName>
    </recommendedName>
</protein>
<name>A0A9P7V558_9ASCO</name>
<accession>A0A9P7V558</accession>
<dbReference type="Pfam" id="PF06221">
    <property type="entry name" value="zf-C2HC5"/>
    <property type="match status" value="1"/>
</dbReference>
<evidence type="ECO:0000259" key="3">
    <source>
        <dbReference type="Pfam" id="PF06221"/>
    </source>
</evidence>
<reference evidence="4" key="1">
    <citation type="submission" date="2021-03" db="EMBL/GenBank/DDBJ databases">
        <authorList>
            <person name="Palmer J.M."/>
        </authorList>
    </citation>
    <scope>NUCLEOTIDE SEQUENCE</scope>
    <source>
        <strain evidence="4">ARV_011</strain>
    </source>
</reference>
<feature type="coiled-coil region" evidence="1">
    <location>
        <begin position="294"/>
        <end position="325"/>
    </location>
</feature>
<dbReference type="PANTHER" id="PTHR12963:SF4">
    <property type="entry name" value="ACTIVATING SIGNAL COINTEGRATOR 1"/>
    <property type="match status" value="1"/>
</dbReference>
<sequence length="521" mass="59266">MTSYEKLFSYATNAIGHFLPVDKATCTEMVKYALTLGSDHEIQMHFLNLLGEDQVLPFVTKFIQLKHEAEAENVKKQTKNKPSVTLNSPSTSTSSTTNRKSTAAWQKPRPQSLSNGSRLIRSTLAVATSELLDLKLNLNLNLNLNLTSPAPTKSKRSKMRSVANLKDIEAALNELEVSADPSTQSQVRRTCNCMGTRHPLFDVAPNCLNCGKIICVKEGIQPCSYCGKELLSFKDKFEIIDILRHERDTIKGIEKPPSRLATPELNSKPKHSNKIVISMEPGKNNLWDAQDKALKKADQARKRENALVEQQEKEQQQLLQQQEEMKYFEKHQAINPELQMAQERLETLLNFQDTGAERTKIIDNAADYDLPGSASSSMWLSPIERALQLKKQQKQLRKYENSEKERTGRGKRVMDMVIRDGKAIWVEREGGGGTHSDDERESKEDEQITVLEDSVKHSKNLKENEMILLTWNYEKELKKWEKPQYVGSKDNYSVDTNAVRVSSKVRTRDDIFDTNELVVMI</sequence>
<dbReference type="GO" id="GO:0005634">
    <property type="term" value="C:nucleus"/>
    <property type="evidence" value="ECO:0007669"/>
    <property type="project" value="InterPro"/>
</dbReference>
<evidence type="ECO:0000256" key="2">
    <source>
        <dbReference type="SAM" id="MobiDB-lite"/>
    </source>
</evidence>
<dbReference type="InterPro" id="IPR009349">
    <property type="entry name" value="TRIP4/RQT4_C2HC5_Znf"/>
</dbReference>
<dbReference type="GO" id="GO:0045893">
    <property type="term" value="P:positive regulation of DNA-templated transcription"/>
    <property type="evidence" value="ECO:0007669"/>
    <property type="project" value="TreeGrafter"/>
</dbReference>
<dbReference type="GO" id="GO:0180022">
    <property type="term" value="C:RQC-trigger complex"/>
    <property type="evidence" value="ECO:0007669"/>
    <property type="project" value="InterPro"/>
</dbReference>
<dbReference type="AlphaFoldDB" id="A0A9P7V558"/>
<keyword evidence="1" id="KW-0175">Coiled coil</keyword>
<proteinExistence type="predicted"/>
<comment type="caution">
    <text evidence="4">The sequence shown here is derived from an EMBL/GenBank/DDBJ whole genome shotgun (WGS) entry which is preliminary data.</text>
</comment>
<organism evidence="4 5">
    <name type="scientific">Scheffersomyces spartinae</name>
    <dbReference type="NCBI Taxonomy" id="45513"/>
    <lineage>
        <taxon>Eukaryota</taxon>
        <taxon>Fungi</taxon>
        <taxon>Dikarya</taxon>
        <taxon>Ascomycota</taxon>
        <taxon>Saccharomycotina</taxon>
        <taxon>Pichiomycetes</taxon>
        <taxon>Debaryomycetaceae</taxon>
        <taxon>Scheffersomyces</taxon>
    </lineage>
</organism>
<gene>
    <name evidence="4" type="ORF">KQ657_003504</name>
</gene>
<dbReference type="GO" id="GO:0072344">
    <property type="term" value="P:rescue of stalled ribosome"/>
    <property type="evidence" value="ECO:0007669"/>
    <property type="project" value="InterPro"/>
</dbReference>
<evidence type="ECO:0000313" key="5">
    <source>
        <dbReference type="Proteomes" id="UP000790833"/>
    </source>
</evidence>
<dbReference type="Proteomes" id="UP000790833">
    <property type="component" value="Unassembled WGS sequence"/>
</dbReference>
<feature type="compositionally biased region" description="Low complexity" evidence="2">
    <location>
        <begin position="83"/>
        <end position="102"/>
    </location>
</feature>
<dbReference type="EMBL" id="JAHMUF010000031">
    <property type="protein sequence ID" value="KAG7191383.1"/>
    <property type="molecule type" value="Genomic_DNA"/>
</dbReference>